<organism evidence="2 3">
    <name type="scientific">Solanum commersonii</name>
    <name type="common">Commerson's wild potato</name>
    <name type="synonym">Commerson's nightshade</name>
    <dbReference type="NCBI Taxonomy" id="4109"/>
    <lineage>
        <taxon>Eukaryota</taxon>
        <taxon>Viridiplantae</taxon>
        <taxon>Streptophyta</taxon>
        <taxon>Embryophyta</taxon>
        <taxon>Tracheophyta</taxon>
        <taxon>Spermatophyta</taxon>
        <taxon>Magnoliopsida</taxon>
        <taxon>eudicotyledons</taxon>
        <taxon>Gunneridae</taxon>
        <taxon>Pentapetalae</taxon>
        <taxon>asterids</taxon>
        <taxon>lamiids</taxon>
        <taxon>Solanales</taxon>
        <taxon>Solanaceae</taxon>
        <taxon>Solanoideae</taxon>
        <taxon>Solaneae</taxon>
        <taxon>Solanum</taxon>
    </lineage>
</organism>
<sequence length="225" mass="25528">MFCKATYNGGITRHEEHLMGGNKNVKQCPSCPTEVREEIRAYVENKVVSNPKYQMRQQEPVVNIDDEDDMDEYDEMMTPSKTQKMSSSGRTSSTGRNVTKVNRTLKHCYNARDTINAIALDNIDESNEWLVGFPEDQEDELVYEEGDLTWGTVATTIGANENIYGLRGISSSSRALDQGKVVQTTFTSSSRTRTVIDEESEEGANEEQYNEMDAEFQDFENLEEE</sequence>
<evidence type="ECO:0000313" key="3">
    <source>
        <dbReference type="Proteomes" id="UP000824120"/>
    </source>
</evidence>
<keyword evidence="3" id="KW-1185">Reference proteome</keyword>
<feature type="compositionally biased region" description="Acidic residues" evidence="1">
    <location>
        <begin position="197"/>
        <end position="212"/>
    </location>
</feature>
<gene>
    <name evidence="2" type="ORF">H5410_036810</name>
</gene>
<evidence type="ECO:0000256" key="1">
    <source>
        <dbReference type="SAM" id="MobiDB-lite"/>
    </source>
</evidence>
<dbReference type="EMBL" id="JACXVP010000007">
    <property type="protein sequence ID" value="KAG5595578.1"/>
    <property type="molecule type" value="Genomic_DNA"/>
</dbReference>
<proteinExistence type="predicted"/>
<evidence type="ECO:0000313" key="2">
    <source>
        <dbReference type="EMBL" id="KAG5595578.1"/>
    </source>
</evidence>
<comment type="caution">
    <text evidence="2">The sequence shown here is derived from an EMBL/GenBank/DDBJ whole genome shotgun (WGS) entry which is preliminary data.</text>
</comment>
<dbReference type="OrthoDB" id="912796at2759"/>
<protein>
    <submittedName>
        <fullName evidence="2">Uncharacterized protein</fullName>
    </submittedName>
</protein>
<name>A0A9J5Y6A7_SOLCO</name>
<feature type="region of interest" description="Disordered" evidence="1">
    <location>
        <begin position="191"/>
        <end position="212"/>
    </location>
</feature>
<dbReference type="Proteomes" id="UP000824120">
    <property type="component" value="Chromosome 7"/>
</dbReference>
<dbReference type="AlphaFoldDB" id="A0A9J5Y6A7"/>
<reference evidence="2 3" key="1">
    <citation type="submission" date="2020-09" db="EMBL/GenBank/DDBJ databases">
        <title>De no assembly of potato wild relative species, Solanum commersonii.</title>
        <authorList>
            <person name="Cho K."/>
        </authorList>
    </citation>
    <scope>NUCLEOTIDE SEQUENCE [LARGE SCALE GENOMIC DNA]</scope>
    <source>
        <strain evidence="2">LZ3.2</strain>
        <tissue evidence="2">Leaf</tissue>
    </source>
</reference>
<accession>A0A9J5Y6A7</accession>